<dbReference type="AlphaFoldDB" id="A0A395J7J2"/>
<organism evidence="2 3">
    <name type="scientific">Monilinia fructigena</name>
    <dbReference type="NCBI Taxonomy" id="38457"/>
    <lineage>
        <taxon>Eukaryota</taxon>
        <taxon>Fungi</taxon>
        <taxon>Dikarya</taxon>
        <taxon>Ascomycota</taxon>
        <taxon>Pezizomycotina</taxon>
        <taxon>Leotiomycetes</taxon>
        <taxon>Helotiales</taxon>
        <taxon>Sclerotiniaceae</taxon>
        <taxon>Monilinia</taxon>
    </lineage>
</organism>
<feature type="chain" id="PRO_5017221140" evidence="1">
    <location>
        <begin position="22"/>
        <end position="267"/>
    </location>
</feature>
<reference evidence="2 3" key="1">
    <citation type="submission" date="2018-06" db="EMBL/GenBank/DDBJ databases">
        <title>Genome Sequence of the Brown Rot Fungal Pathogen Monilinia fructigena.</title>
        <authorList>
            <person name="Landi L."/>
            <person name="De Miccolis Angelini R.M."/>
            <person name="Pollastro S."/>
            <person name="Abate D."/>
            <person name="Faretra F."/>
            <person name="Romanazzi G."/>
        </authorList>
    </citation>
    <scope>NUCLEOTIDE SEQUENCE [LARGE SCALE GENOMIC DNA]</scope>
    <source>
        <strain evidence="2 3">Mfrg269</strain>
    </source>
</reference>
<dbReference type="EMBL" id="QKRW01000002">
    <property type="protein sequence ID" value="RAL68236.1"/>
    <property type="molecule type" value="Genomic_DNA"/>
</dbReference>
<name>A0A395J7J2_9HELO</name>
<gene>
    <name evidence="2" type="ORF">DID88_008938</name>
</gene>
<accession>A0A395J7J2</accession>
<evidence type="ECO:0000313" key="2">
    <source>
        <dbReference type="EMBL" id="RAL68236.1"/>
    </source>
</evidence>
<keyword evidence="3" id="KW-1185">Reference proteome</keyword>
<sequence>MRDIIGYITFFYFLITNVATASNANSEFDLQAEAWRFPYSIDDSDLTFDGTPLNMLYEENRNMAEGHVTSPRMKQNHMITPGTWKKPNPKSKQCRSKVDFTTDAQFCFRKYGAFRLITSILYSTALITNRRRGFENSIFRIFDLEILSHLHEALWMHSLLIVGHFEHGMVGSEIEDVLVCKRIYDVEETSRAFSIPFLRTYMYLFLTCFISTLLQSLLNSLQLITSQIALKYSAFLFGIANSMHAPKHQHPTVECTCLLLDLGLHMF</sequence>
<evidence type="ECO:0000313" key="3">
    <source>
        <dbReference type="Proteomes" id="UP000249056"/>
    </source>
</evidence>
<feature type="signal peptide" evidence="1">
    <location>
        <begin position="1"/>
        <end position="21"/>
    </location>
</feature>
<keyword evidence="1" id="KW-0732">Signal</keyword>
<comment type="caution">
    <text evidence="2">The sequence shown here is derived from an EMBL/GenBank/DDBJ whole genome shotgun (WGS) entry which is preliminary data.</text>
</comment>
<dbReference type="Proteomes" id="UP000249056">
    <property type="component" value="Unassembled WGS sequence"/>
</dbReference>
<dbReference type="OrthoDB" id="3519400at2759"/>
<proteinExistence type="predicted"/>
<protein>
    <submittedName>
        <fullName evidence="2">Uncharacterized protein</fullName>
    </submittedName>
</protein>
<evidence type="ECO:0000256" key="1">
    <source>
        <dbReference type="SAM" id="SignalP"/>
    </source>
</evidence>